<dbReference type="GO" id="GO:0030139">
    <property type="term" value="C:endocytic vesicle"/>
    <property type="evidence" value="ECO:0007669"/>
    <property type="project" value="Ensembl"/>
</dbReference>
<dbReference type="GO" id="GO:0051216">
    <property type="term" value="P:cartilage development"/>
    <property type="evidence" value="ECO:0007669"/>
    <property type="project" value="Ensembl"/>
</dbReference>
<evidence type="ECO:0000256" key="16">
    <source>
        <dbReference type="ARBA" id="ARBA00024881"/>
    </source>
</evidence>
<dbReference type="GO" id="GO:0042117">
    <property type="term" value="P:monocyte activation"/>
    <property type="evidence" value="ECO:0007669"/>
    <property type="project" value="Ensembl"/>
</dbReference>
<feature type="disulfide bond" evidence="22">
    <location>
        <begin position="49"/>
        <end position="342"/>
    </location>
</feature>
<dbReference type="GeneTree" id="ENSGT01020000230364"/>
<proteinExistence type="inferred from homology"/>
<dbReference type="GO" id="GO:0000302">
    <property type="term" value="P:response to reactive oxygen species"/>
    <property type="evidence" value="ECO:0007669"/>
    <property type="project" value="Ensembl"/>
</dbReference>
<evidence type="ECO:0000256" key="7">
    <source>
        <dbReference type="ARBA" id="ARBA00022622"/>
    </source>
</evidence>
<dbReference type="GO" id="GO:0051898">
    <property type="term" value="P:negative regulation of phosphatidylinositol 3-kinase/protein kinase B signal transduction"/>
    <property type="evidence" value="ECO:0007669"/>
    <property type="project" value="Ensembl"/>
</dbReference>
<reference evidence="25" key="2">
    <citation type="submission" date="2025-09" db="UniProtKB">
        <authorList>
            <consortium name="Ensembl"/>
        </authorList>
    </citation>
    <scope>IDENTIFICATION</scope>
</reference>
<dbReference type="Gene3D" id="3.20.20.70">
    <property type="entry name" value="Aldolase class I"/>
    <property type="match status" value="1"/>
</dbReference>
<dbReference type="GO" id="GO:0045121">
    <property type="term" value="C:membrane raft"/>
    <property type="evidence" value="ECO:0007669"/>
    <property type="project" value="Ensembl"/>
</dbReference>
<dbReference type="GO" id="GO:0060586">
    <property type="term" value="P:multicellular organismal-level iron ion homeostasis"/>
    <property type="evidence" value="ECO:0007669"/>
    <property type="project" value="Ensembl"/>
</dbReference>
<dbReference type="GO" id="GO:0001618">
    <property type="term" value="F:virus receptor activity"/>
    <property type="evidence" value="ECO:0007669"/>
    <property type="project" value="Ensembl"/>
</dbReference>
<dbReference type="GO" id="GO:0005975">
    <property type="term" value="P:carbohydrate metabolic process"/>
    <property type="evidence" value="ECO:0007669"/>
    <property type="project" value="UniProtKB-UniRule"/>
</dbReference>
<evidence type="ECO:0000256" key="12">
    <source>
        <dbReference type="ARBA" id="ARBA00023170"/>
    </source>
</evidence>
<dbReference type="FunFam" id="3.20.20.70:FF:000065">
    <property type="entry name" value="Hyaluronidase"/>
    <property type="match status" value="1"/>
</dbReference>
<dbReference type="GO" id="GO:0090575">
    <property type="term" value="C:RNA polymerase II transcription regulator complex"/>
    <property type="evidence" value="ECO:0007669"/>
    <property type="project" value="Ensembl"/>
</dbReference>
<dbReference type="GO" id="GO:0003713">
    <property type="term" value="F:transcription coactivator activity"/>
    <property type="evidence" value="ECO:0007669"/>
    <property type="project" value="Ensembl"/>
</dbReference>
<keyword evidence="9 23" id="KW-0378">Hydrolase</keyword>
<evidence type="ECO:0000256" key="11">
    <source>
        <dbReference type="ARBA" id="ARBA00023157"/>
    </source>
</evidence>
<feature type="disulfide bond" evidence="22">
    <location>
        <begin position="213"/>
        <end position="229"/>
    </location>
</feature>
<dbReference type="GO" id="GO:0005829">
    <property type="term" value="C:cytosol"/>
    <property type="evidence" value="ECO:0007669"/>
    <property type="project" value="Ensembl"/>
</dbReference>
<evidence type="ECO:0000256" key="4">
    <source>
        <dbReference type="ARBA" id="ARBA00011245"/>
    </source>
</evidence>
<dbReference type="GO" id="GO:0071356">
    <property type="term" value="P:cellular response to tumor necrosis factor"/>
    <property type="evidence" value="ECO:0007669"/>
    <property type="project" value="Ensembl"/>
</dbReference>
<evidence type="ECO:0000256" key="22">
    <source>
        <dbReference type="PIRSR" id="PIRSR038193-3"/>
    </source>
</evidence>
<dbReference type="InterPro" id="IPR017853">
    <property type="entry name" value="GH"/>
</dbReference>
<evidence type="ECO:0000256" key="20">
    <source>
        <dbReference type="PIRSR" id="PIRSR038193-1"/>
    </source>
</evidence>
<dbReference type="GO" id="GO:0071560">
    <property type="term" value="P:cellular response to transforming growth factor beta stimulus"/>
    <property type="evidence" value="ECO:0007669"/>
    <property type="project" value="Ensembl"/>
</dbReference>
<dbReference type="GO" id="GO:0005764">
    <property type="term" value="C:lysosome"/>
    <property type="evidence" value="ECO:0007669"/>
    <property type="project" value="Ensembl"/>
</dbReference>
<dbReference type="PANTHER" id="PTHR11769:SF6">
    <property type="entry name" value="HYALURONIDASE-2"/>
    <property type="match status" value="1"/>
</dbReference>
<dbReference type="GO" id="GO:0005902">
    <property type="term" value="C:microvillus"/>
    <property type="evidence" value="ECO:0007669"/>
    <property type="project" value="Ensembl"/>
</dbReference>
<dbReference type="AlphaFoldDB" id="A0A8D0G8B1"/>
<dbReference type="GO" id="GO:0071347">
    <property type="term" value="P:cellular response to interleukin-1"/>
    <property type="evidence" value="ECO:0007669"/>
    <property type="project" value="Ensembl"/>
</dbReference>
<comment type="function">
    <text evidence="17">Catalyzes hyaluronan degradation into small fragments that are endocytosed and degraded in lysosomes by HYAL1 and exoglycosidases. Essential for the breakdown of extracellular matrix hyaluronan.</text>
</comment>
<feature type="disulfide bond" evidence="22">
    <location>
        <begin position="367"/>
        <end position="378"/>
    </location>
</feature>
<evidence type="ECO:0000256" key="14">
    <source>
        <dbReference type="ARBA" id="ARBA00023288"/>
    </source>
</evidence>
<evidence type="ECO:0000256" key="13">
    <source>
        <dbReference type="ARBA" id="ARBA00023180"/>
    </source>
</evidence>
<dbReference type="GO" id="GO:0051607">
    <property type="term" value="P:defense response to virus"/>
    <property type="evidence" value="ECO:0007669"/>
    <property type="project" value="Ensembl"/>
</dbReference>
<keyword evidence="10" id="KW-0472">Membrane</keyword>
<dbReference type="GO" id="GO:0010764">
    <property type="term" value="P:negative regulation of fibroblast migration"/>
    <property type="evidence" value="ECO:0007669"/>
    <property type="project" value="Ensembl"/>
</dbReference>
<dbReference type="PRINTS" id="PR00846">
    <property type="entry name" value="GLHYDRLASE56"/>
</dbReference>
<dbReference type="GO" id="GO:0071493">
    <property type="term" value="P:cellular response to UV-B"/>
    <property type="evidence" value="ECO:0007669"/>
    <property type="project" value="Ensembl"/>
</dbReference>
<dbReference type="InterPro" id="IPR018155">
    <property type="entry name" value="Hyaluronidase"/>
</dbReference>
<evidence type="ECO:0000256" key="15">
    <source>
        <dbReference type="ARBA" id="ARBA00023295"/>
    </source>
</evidence>
<feature type="chain" id="PRO_5034291053" description="Hyaluronidase" evidence="24">
    <location>
        <begin position="25"/>
        <end position="478"/>
    </location>
</feature>
<accession>A0A8D0G8B1</accession>
<keyword evidence="15 23" id="KW-0326">Glycosidase</keyword>
<feature type="active site" description="Proton donor" evidence="20">
    <location>
        <position position="137"/>
    </location>
</feature>
<dbReference type="GO" id="GO:0005540">
    <property type="term" value="F:hyaluronic acid binding"/>
    <property type="evidence" value="ECO:0007669"/>
    <property type="project" value="Ensembl"/>
</dbReference>
<keyword evidence="14" id="KW-0449">Lipoprotein</keyword>
<evidence type="ECO:0000256" key="19">
    <source>
        <dbReference type="PIRNR" id="PIRNR038193"/>
    </source>
</evidence>
<feature type="signal peptide" evidence="24">
    <location>
        <begin position="1"/>
        <end position="24"/>
    </location>
</feature>
<dbReference type="EC" id="3.2.1.35" evidence="23"/>
<comment type="catalytic activity">
    <reaction evidence="1 23">
        <text>Random hydrolysis of (1-&gt;4)-linkages between N-acetyl-beta-D-glucosamine and D-glucuronate residues in hyaluronate.</text>
        <dbReference type="EC" id="3.2.1.35"/>
    </reaction>
</comment>
<comment type="subunit">
    <text evidence="4">Monomer.</text>
</comment>
<comment type="function">
    <text evidence="16">Snake venom endo-hyaluronidase that degrades hyaluronan to smaller oligosaccharide fragments. In venom, it is not toxic by itself, but increases the diffusion of other venom proteins by degrading the extracellular matrix. In addition, it displays antiedematogenic activity.</text>
</comment>
<dbReference type="GO" id="GO:0033906">
    <property type="term" value="F:hyaluronoglucuronidase activity"/>
    <property type="evidence" value="ECO:0007669"/>
    <property type="project" value="Ensembl"/>
</dbReference>
<dbReference type="PANTHER" id="PTHR11769">
    <property type="entry name" value="HYALURONIDASE"/>
    <property type="match status" value="1"/>
</dbReference>
<dbReference type="GO" id="GO:0042307">
    <property type="term" value="P:positive regulation of protein import into nucleus"/>
    <property type="evidence" value="ECO:0007669"/>
    <property type="project" value="Ensembl"/>
</dbReference>
<dbReference type="GO" id="GO:0045944">
    <property type="term" value="P:positive regulation of transcription by RNA polymerase II"/>
    <property type="evidence" value="ECO:0007669"/>
    <property type="project" value="Ensembl"/>
</dbReference>
<feature type="disulfide bond" evidence="22">
    <location>
        <begin position="372"/>
        <end position="436"/>
    </location>
</feature>
<evidence type="ECO:0000256" key="9">
    <source>
        <dbReference type="ARBA" id="ARBA00022801"/>
    </source>
</evidence>
<feature type="disulfide bond" evidence="22">
    <location>
        <begin position="438"/>
        <end position="447"/>
    </location>
</feature>
<evidence type="ECO:0000256" key="18">
    <source>
        <dbReference type="ARBA" id="ARBA00093545"/>
    </source>
</evidence>
<dbReference type="GO" id="GO:0032755">
    <property type="term" value="P:positive regulation of interleukin-6 production"/>
    <property type="evidence" value="ECO:0007669"/>
    <property type="project" value="Ensembl"/>
</dbReference>
<evidence type="ECO:0000256" key="23">
    <source>
        <dbReference type="RuleBase" id="RU610713"/>
    </source>
</evidence>
<comment type="subcellular location">
    <subcellularLocation>
        <location evidence="2">Cell membrane</location>
        <topology evidence="2">Lipid-anchor</topology>
        <topology evidence="2">GPI-anchor</topology>
    </subcellularLocation>
</comment>
<keyword evidence="8 24" id="KW-0732">Signal</keyword>
<dbReference type="GO" id="GO:0009897">
    <property type="term" value="C:external side of plasma membrane"/>
    <property type="evidence" value="ECO:0007669"/>
    <property type="project" value="Ensembl"/>
</dbReference>
<dbReference type="GO" id="GO:0048705">
    <property type="term" value="P:skeletal system morphogenesis"/>
    <property type="evidence" value="ECO:0007669"/>
    <property type="project" value="Ensembl"/>
</dbReference>
<evidence type="ECO:0000256" key="2">
    <source>
        <dbReference type="ARBA" id="ARBA00004609"/>
    </source>
</evidence>
<sequence>SPCCFAPAVPWLLLLAAASVFVQTEKPASNPRFTGRPFIVVWNAPTQDCKPRFKVSLNFSHFDLEASPNEGFVDQNVTIFYKERLGLYPYYDVQKRPVNGGVPQNSSLREHLNRLKDNIQKYIPSNAKEGLAIIDWEEWRPIWIRNWQTKDIYRQTSRRLVQNRHPEWPEDQVLKEAQYEFEASAREFMLQTLKKAKDIRPHQLWGYYLFPDCYNHDYSKNQESYTGHCPDVERTRNDHLSWLWKESTALYPSIYLDQMLSNSANGRKFVRSRVKEAMRISQQHHEGYALPVFVYARPTYIRKVDVLTGIDLVSTIGESAALGAAGAIFWGDAEYTKSRDTCETIKNYTERDLGRYIVNVTTAALLCSQTLCHGHGRCVRRVDNADVFLHLNSANFQIQRNEEASSDRTRLNTPLLKAEGKLSSTDTAFLRTHFRCHCYQDWPGESCEQKSNGNDSPCLCSAFGLLALTAMSLLACLH</sequence>
<dbReference type="InterPro" id="IPR013785">
    <property type="entry name" value="Aldolase_TIM"/>
</dbReference>
<evidence type="ECO:0000256" key="24">
    <source>
        <dbReference type="SAM" id="SignalP"/>
    </source>
</evidence>
<evidence type="ECO:0000256" key="5">
    <source>
        <dbReference type="ARBA" id="ARBA00022475"/>
    </source>
</evidence>
<keyword evidence="6" id="KW-0245">EGF-like domain</keyword>
<keyword evidence="13" id="KW-0325">Glycoprotein</keyword>
<dbReference type="GO" id="GO:0044344">
    <property type="term" value="P:cellular response to fibroblast growth factor stimulus"/>
    <property type="evidence" value="ECO:0007669"/>
    <property type="project" value="Ensembl"/>
</dbReference>
<dbReference type="GO" id="GO:0050729">
    <property type="term" value="P:positive regulation of inflammatory response"/>
    <property type="evidence" value="ECO:0007669"/>
    <property type="project" value="Ensembl"/>
</dbReference>
<evidence type="ECO:0000256" key="21">
    <source>
        <dbReference type="PIRSR" id="PIRSR038193-2"/>
    </source>
</evidence>
<dbReference type="GO" id="GO:0030308">
    <property type="term" value="P:negative regulation of cell growth"/>
    <property type="evidence" value="ECO:0007669"/>
    <property type="project" value="Ensembl"/>
</dbReference>
<evidence type="ECO:0000313" key="26">
    <source>
        <dbReference type="Proteomes" id="UP000694392"/>
    </source>
</evidence>
<keyword evidence="5" id="KW-1003">Cell membrane</keyword>
<protein>
    <recommendedName>
        <fullName evidence="23">Hyaluronidase</fullName>
        <ecNumber evidence="23">3.2.1.35</ecNumber>
    </recommendedName>
</protein>
<evidence type="ECO:0000256" key="1">
    <source>
        <dbReference type="ARBA" id="ARBA00000251"/>
    </source>
</evidence>
<dbReference type="GO" id="GO:2001238">
    <property type="term" value="P:positive regulation of extrinsic apoptotic signaling pathway"/>
    <property type="evidence" value="ECO:0007669"/>
    <property type="project" value="Ensembl"/>
</dbReference>
<dbReference type="SUPFAM" id="SSF51445">
    <property type="entry name" value="(Trans)glycosidases"/>
    <property type="match status" value="1"/>
</dbReference>
<dbReference type="GO" id="GO:0048471">
    <property type="term" value="C:perinuclear region of cytoplasm"/>
    <property type="evidence" value="ECO:0007669"/>
    <property type="project" value="Ensembl"/>
</dbReference>
<evidence type="ECO:0000256" key="3">
    <source>
        <dbReference type="ARBA" id="ARBA00008871"/>
    </source>
</evidence>
<dbReference type="GO" id="GO:0004415">
    <property type="term" value="F:hyalurononglucosaminidase activity"/>
    <property type="evidence" value="ECO:0007669"/>
    <property type="project" value="UniProtKB-UniRule"/>
</dbReference>
<dbReference type="Ensembl" id="ENSSPUT00000001677.1">
    <property type="protein sequence ID" value="ENSSPUP00000001588.1"/>
    <property type="gene ID" value="ENSSPUG00000001216.1"/>
</dbReference>
<evidence type="ECO:0000256" key="10">
    <source>
        <dbReference type="ARBA" id="ARBA00023136"/>
    </source>
</evidence>
<comment type="subunit">
    <text evidence="18">Interacts with MST1R.</text>
</comment>
<dbReference type="GO" id="GO:0050431">
    <property type="term" value="F:transforming growth factor beta binding"/>
    <property type="evidence" value="ECO:0007669"/>
    <property type="project" value="Ensembl"/>
</dbReference>
<dbReference type="GO" id="GO:0030971">
    <property type="term" value="F:receptor tyrosine kinase binding"/>
    <property type="evidence" value="ECO:0007669"/>
    <property type="project" value="Ensembl"/>
</dbReference>
<dbReference type="GO" id="GO:0002244">
    <property type="term" value="P:hematopoietic progenitor cell differentiation"/>
    <property type="evidence" value="ECO:0007669"/>
    <property type="project" value="Ensembl"/>
</dbReference>
<keyword evidence="11 22" id="KW-1015">Disulfide bond</keyword>
<comment type="similarity">
    <text evidence="3 19 23">Belongs to the glycosyl hydrolase 56 family.</text>
</comment>
<gene>
    <name evidence="25" type="primary">HYAL2</name>
</gene>
<evidence type="ECO:0000313" key="25">
    <source>
        <dbReference type="Ensembl" id="ENSSPUP00000001588.1"/>
    </source>
</evidence>
<dbReference type="GO" id="GO:0032757">
    <property type="term" value="P:positive regulation of interleukin-8 production"/>
    <property type="evidence" value="ECO:0007669"/>
    <property type="project" value="Ensembl"/>
</dbReference>
<organism evidence="25 26">
    <name type="scientific">Sphenodon punctatus</name>
    <name type="common">Tuatara</name>
    <name type="synonym">Hatteria punctata</name>
    <dbReference type="NCBI Taxonomy" id="8508"/>
    <lineage>
        <taxon>Eukaryota</taxon>
        <taxon>Metazoa</taxon>
        <taxon>Chordata</taxon>
        <taxon>Craniata</taxon>
        <taxon>Vertebrata</taxon>
        <taxon>Euteleostomi</taxon>
        <taxon>Lepidosauria</taxon>
        <taxon>Sphenodontia</taxon>
        <taxon>Sphenodontidae</taxon>
        <taxon>Sphenodon</taxon>
    </lineage>
</organism>
<dbReference type="GO" id="GO:0046677">
    <property type="term" value="P:response to antibiotic"/>
    <property type="evidence" value="ECO:0007669"/>
    <property type="project" value="Ensembl"/>
</dbReference>
<dbReference type="GO" id="GO:0016324">
    <property type="term" value="C:apical plasma membrane"/>
    <property type="evidence" value="ECO:0007669"/>
    <property type="project" value="Ensembl"/>
</dbReference>
<dbReference type="GlyCosmos" id="A0A8D0G8B1">
    <property type="glycosylation" value="1 site, No reported glycans"/>
</dbReference>
<evidence type="ECO:0000256" key="6">
    <source>
        <dbReference type="ARBA" id="ARBA00022536"/>
    </source>
</evidence>
<dbReference type="Pfam" id="PF01630">
    <property type="entry name" value="Glyco_hydro_56"/>
    <property type="match status" value="1"/>
</dbReference>
<dbReference type="Proteomes" id="UP000694392">
    <property type="component" value="Unplaced"/>
</dbReference>
<evidence type="ECO:0000256" key="8">
    <source>
        <dbReference type="ARBA" id="ARBA00022729"/>
    </source>
</evidence>
<evidence type="ECO:0000256" key="17">
    <source>
        <dbReference type="ARBA" id="ARBA00093332"/>
    </source>
</evidence>
<dbReference type="GO" id="GO:0030294">
    <property type="term" value="F:receptor signaling protein tyrosine kinase inhibitor activity"/>
    <property type="evidence" value="ECO:0007669"/>
    <property type="project" value="Ensembl"/>
</dbReference>
<dbReference type="PIRSF" id="PIRSF038193">
    <property type="entry name" value="Hyaluronidase"/>
    <property type="match status" value="1"/>
</dbReference>
<feature type="glycosylation site" description="N-linked (GlcNAc...) asparagine" evidence="21">
    <location>
        <position position="359"/>
    </location>
</feature>
<name>A0A8D0G8B1_SPHPU</name>
<keyword evidence="26" id="KW-1185">Reference proteome</keyword>
<reference evidence="25" key="1">
    <citation type="submission" date="2025-08" db="UniProtKB">
        <authorList>
            <consortium name="Ensembl"/>
        </authorList>
    </citation>
    <scope>IDENTIFICATION</scope>
</reference>
<keyword evidence="7" id="KW-0336">GPI-anchor</keyword>
<dbReference type="GO" id="GO:0030214">
    <property type="term" value="P:hyaluronan catabolic process"/>
    <property type="evidence" value="ECO:0007669"/>
    <property type="project" value="Ensembl"/>
</dbReference>
<keyword evidence="12" id="KW-0675">Receptor</keyword>